<dbReference type="GO" id="GO:0016787">
    <property type="term" value="F:hydrolase activity"/>
    <property type="evidence" value="ECO:0007669"/>
    <property type="project" value="InterPro"/>
</dbReference>
<reference evidence="3 4" key="1">
    <citation type="submission" date="2018-10" db="EMBL/GenBank/DDBJ databases">
        <title>Phylogenomics of Brevibacillus.</title>
        <authorList>
            <person name="Dunlap C."/>
        </authorList>
    </citation>
    <scope>NUCLEOTIDE SEQUENCE [LARGE SCALE GENOMIC DNA]</scope>
    <source>
        <strain evidence="3 4">JCM 15716</strain>
    </source>
</reference>
<evidence type="ECO:0000313" key="3">
    <source>
        <dbReference type="EMBL" id="RNB91709.1"/>
    </source>
</evidence>
<dbReference type="Proteomes" id="UP000271031">
    <property type="component" value="Unassembled WGS sequence"/>
</dbReference>
<dbReference type="Gene3D" id="1.10.10.2520">
    <property type="entry name" value="Cell wall hydrolase SleB, domain 1"/>
    <property type="match status" value="1"/>
</dbReference>
<dbReference type="OrthoDB" id="9785345at2"/>
<feature type="compositionally biased region" description="Basic and acidic residues" evidence="1">
    <location>
        <begin position="93"/>
        <end position="107"/>
    </location>
</feature>
<dbReference type="InterPro" id="IPR011105">
    <property type="entry name" value="Cell_wall_hydrolase_SleB"/>
</dbReference>
<accession>A0A3M8DW27</accession>
<protein>
    <recommendedName>
        <fullName evidence="2">Cell wall hydrolase SleB domain-containing protein</fullName>
    </recommendedName>
</protein>
<feature type="domain" description="Cell wall hydrolase SleB" evidence="2">
    <location>
        <begin position="126"/>
        <end position="224"/>
    </location>
</feature>
<evidence type="ECO:0000259" key="2">
    <source>
        <dbReference type="Pfam" id="PF07486"/>
    </source>
</evidence>
<dbReference type="InterPro" id="IPR042047">
    <property type="entry name" value="SleB_dom1"/>
</dbReference>
<comment type="caution">
    <text evidence="3">The sequence shown here is derived from an EMBL/GenBank/DDBJ whole genome shotgun (WGS) entry which is preliminary data.</text>
</comment>
<gene>
    <name evidence="3" type="ORF">EDM56_02840</name>
</gene>
<dbReference type="Pfam" id="PF07486">
    <property type="entry name" value="Hydrolase_2"/>
    <property type="match status" value="1"/>
</dbReference>
<evidence type="ECO:0000256" key="1">
    <source>
        <dbReference type="SAM" id="MobiDB-lite"/>
    </source>
</evidence>
<evidence type="ECO:0000313" key="4">
    <source>
        <dbReference type="Proteomes" id="UP000271031"/>
    </source>
</evidence>
<name>A0A3M8DW27_9BACL</name>
<dbReference type="AlphaFoldDB" id="A0A3M8DW27"/>
<dbReference type="Gene3D" id="6.20.240.60">
    <property type="match status" value="1"/>
</dbReference>
<dbReference type="RefSeq" id="WP_122916372.1">
    <property type="nucleotide sequence ID" value="NZ_RHHQ01000004.1"/>
</dbReference>
<organism evidence="3 4">
    <name type="scientific">Brevibacillus fluminis</name>
    <dbReference type="NCBI Taxonomy" id="511487"/>
    <lineage>
        <taxon>Bacteria</taxon>
        <taxon>Bacillati</taxon>
        <taxon>Bacillota</taxon>
        <taxon>Bacilli</taxon>
        <taxon>Bacillales</taxon>
        <taxon>Paenibacillaceae</taxon>
        <taxon>Brevibacillus</taxon>
    </lineage>
</organism>
<dbReference type="EMBL" id="RHHQ01000004">
    <property type="protein sequence ID" value="RNB91709.1"/>
    <property type="molecule type" value="Genomic_DNA"/>
</dbReference>
<keyword evidence="4" id="KW-1185">Reference proteome</keyword>
<sequence>MNRFTITKRRYAILATLVVLLTLVWLVTPTEAQAPLAAAPQVKKITNTAELQKDIENMGFFQGETDIKGKSAALTPVKTVAAVPPKQQNAPKGEADKGSAKQGKRESFNPTELDLLSRLIYMESRGEPYKGKVAVGAVALNRVESKHFPKTLKGVIMAPGAFSVVHHGKLANRTNEESRQAAMDALRGVDPTNGALYFYNPRIAEDHWIFSRPTAIKIGHHVFAY</sequence>
<proteinExistence type="predicted"/>
<feature type="region of interest" description="Disordered" evidence="1">
    <location>
        <begin position="81"/>
        <end position="107"/>
    </location>
</feature>